<feature type="region of interest" description="Disordered" evidence="1">
    <location>
        <begin position="120"/>
        <end position="145"/>
    </location>
</feature>
<feature type="region of interest" description="Disordered" evidence="1">
    <location>
        <begin position="191"/>
        <end position="210"/>
    </location>
</feature>
<dbReference type="GO" id="GO:0003677">
    <property type="term" value="F:DNA binding"/>
    <property type="evidence" value="ECO:0007669"/>
    <property type="project" value="InterPro"/>
</dbReference>
<dbReference type="STRING" id="36166.T1H3Q1"/>
<dbReference type="AlphaFoldDB" id="T1H3Q1"/>
<evidence type="ECO:0000313" key="3">
    <source>
        <dbReference type="Proteomes" id="UP000015102"/>
    </source>
</evidence>
<sequence length="210" mass="23005">SKILTQIQRNPANLRLERAPSYSIDISTPTPSPEMIETSSPGISLKRCGSPIEQPINTNNPANYLTTAMLQNCGYLGQRLQSVFQQNEDYLGGDEHMIQRSTSTGATATSLFTIDSILAPKDKGSESPVSPSSNSSAATSPVRPQHVPAASMLQHPGLHLGHLAAAAGFGTSPSDFLGEFVWFKNRRAKWRKQKRDEQERLRKIQEEQCG</sequence>
<dbReference type="CDD" id="cd00086">
    <property type="entry name" value="homeodomain"/>
    <property type="match status" value="1"/>
</dbReference>
<dbReference type="HOGENOM" id="CLU_1312903_0_0_1"/>
<protein>
    <recommendedName>
        <fullName evidence="4">Homeobox domain-containing protein</fullName>
    </recommendedName>
</protein>
<accession>T1H3Q1</accession>
<dbReference type="EMBL" id="CAQQ02183020">
    <property type="status" value="NOT_ANNOTATED_CDS"/>
    <property type="molecule type" value="Genomic_DNA"/>
</dbReference>
<dbReference type="Gene3D" id="1.10.10.60">
    <property type="entry name" value="Homeodomain-like"/>
    <property type="match status" value="1"/>
</dbReference>
<proteinExistence type="predicted"/>
<dbReference type="EMBL" id="CAQQ02183019">
    <property type="status" value="NOT_ANNOTATED_CDS"/>
    <property type="molecule type" value="Genomic_DNA"/>
</dbReference>
<feature type="compositionally biased region" description="Basic and acidic residues" evidence="1">
    <location>
        <begin position="194"/>
        <end position="210"/>
    </location>
</feature>
<keyword evidence="3" id="KW-1185">Reference proteome</keyword>
<dbReference type="InterPro" id="IPR001356">
    <property type="entry name" value="HD"/>
</dbReference>
<evidence type="ECO:0000313" key="2">
    <source>
        <dbReference type="EnsemblMetazoa" id="MESCA010885-PA"/>
    </source>
</evidence>
<evidence type="ECO:0000256" key="1">
    <source>
        <dbReference type="SAM" id="MobiDB-lite"/>
    </source>
</evidence>
<dbReference type="Proteomes" id="UP000015102">
    <property type="component" value="Unassembled WGS sequence"/>
</dbReference>
<dbReference type="EnsemblMetazoa" id="MESCA010885-RA">
    <property type="protein sequence ID" value="MESCA010885-PA"/>
    <property type="gene ID" value="MESCA010885"/>
</dbReference>
<organism evidence="2 3">
    <name type="scientific">Megaselia scalaris</name>
    <name type="common">Humpbacked fly</name>
    <name type="synonym">Phora scalaris</name>
    <dbReference type="NCBI Taxonomy" id="36166"/>
    <lineage>
        <taxon>Eukaryota</taxon>
        <taxon>Metazoa</taxon>
        <taxon>Ecdysozoa</taxon>
        <taxon>Arthropoda</taxon>
        <taxon>Hexapoda</taxon>
        <taxon>Insecta</taxon>
        <taxon>Pterygota</taxon>
        <taxon>Neoptera</taxon>
        <taxon>Endopterygota</taxon>
        <taxon>Diptera</taxon>
        <taxon>Brachycera</taxon>
        <taxon>Muscomorpha</taxon>
        <taxon>Platypezoidea</taxon>
        <taxon>Phoridae</taxon>
        <taxon>Megaseliini</taxon>
        <taxon>Megaselia</taxon>
    </lineage>
</organism>
<evidence type="ECO:0008006" key="4">
    <source>
        <dbReference type="Google" id="ProtNLM"/>
    </source>
</evidence>
<feature type="compositionally biased region" description="Low complexity" evidence="1">
    <location>
        <begin position="126"/>
        <end position="142"/>
    </location>
</feature>
<name>T1H3Q1_MEGSC</name>
<reference evidence="3" key="1">
    <citation type="submission" date="2013-02" db="EMBL/GenBank/DDBJ databases">
        <authorList>
            <person name="Hughes D."/>
        </authorList>
    </citation>
    <scope>NUCLEOTIDE SEQUENCE</scope>
    <source>
        <strain>Durham</strain>
        <strain evidence="3">NC isolate 2 -- Noor lab</strain>
    </source>
</reference>
<reference evidence="2" key="2">
    <citation type="submission" date="2015-06" db="UniProtKB">
        <authorList>
            <consortium name="EnsemblMetazoa"/>
        </authorList>
    </citation>
    <scope>IDENTIFICATION</scope>
</reference>